<evidence type="ECO:0000313" key="2">
    <source>
        <dbReference type="EMBL" id="CAG5111364.1"/>
    </source>
</evidence>
<proteinExistence type="predicted"/>
<gene>
    <name evidence="2" type="ORF">OKIOD_LOCUS14445</name>
</gene>
<evidence type="ECO:0000313" key="3">
    <source>
        <dbReference type="Proteomes" id="UP001158576"/>
    </source>
</evidence>
<feature type="region of interest" description="Disordered" evidence="1">
    <location>
        <begin position="363"/>
        <end position="397"/>
    </location>
</feature>
<accession>A0ABN7T7N0</accession>
<name>A0ABN7T7N0_OIKDI</name>
<keyword evidence="3" id="KW-1185">Reference proteome</keyword>
<protein>
    <submittedName>
        <fullName evidence="2">Oidioi.mRNA.OKI2018_I69.chr2.g5680.t1.cds</fullName>
    </submittedName>
</protein>
<reference evidence="2 3" key="1">
    <citation type="submission" date="2021-04" db="EMBL/GenBank/DDBJ databases">
        <authorList>
            <person name="Bliznina A."/>
        </authorList>
    </citation>
    <scope>NUCLEOTIDE SEQUENCE [LARGE SCALE GENOMIC DNA]</scope>
</reference>
<dbReference type="Proteomes" id="UP001158576">
    <property type="component" value="Chromosome 2"/>
</dbReference>
<evidence type="ECO:0000256" key="1">
    <source>
        <dbReference type="SAM" id="MobiDB-lite"/>
    </source>
</evidence>
<sequence length="528" mass="61442">MNRIKKLYELFEKKENTPKREKILREIADHPQGNLLSKLVFERADGNVFASAKNQLLPMDDSDEYGPYDGLLSAGCCMRILKSMATEDYVINLLKDDFRIKYGREPNSLSDIARILADREEIKKESSLAKLSKEIINSVDEDRRSSGGFYVYKILRSDGIRLERVHLQRSFVGMRWNLPPNYLFEPYFITFDSVEHKYYVFNLLQPTKRPRTIKIYGQYDYITIQCSDPGLQSTYNSDVRLNGELRESVLFPIIYKPDGMSVCIECAQISSSSIKILWKETFILPEEYEGTQPLAFFLNHDNLILRNFIVDERNRATNGCFSFHIILSEGKVIPYDLSKIPGNVEFGMVKERLGIVVWNSLEEDNSNEEESSDEDDSDVDFSGADEDYDEENDDKNDDPGFVTFGFLSERNQFEVVCFFKLTKNNQAFNISREMIIHEDFTGKTRKSLCVRRLINQLNDTDQKQPLLTKEINGITETKPYIQIESLFFGEYSKKRAKKERHVHDRSKIGCVSCKRRNRRYPCKIEIFI</sequence>
<feature type="compositionally biased region" description="Acidic residues" evidence="1">
    <location>
        <begin position="363"/>
        <end position="396"/>
    </location>
</feature>
<organism evidence="2 3">
    <name type="scientific">Oikopleura dioica</name>
    <name type="common">Tunicate</name>
    <dbReference type="NCBI Taxonomy" id="34765"/>
    <lineage>
        <taxon>Eukaryota</taxon>
        <taxon>Metazoa</taxon>
        <taxon>Chordata</taxon>
        <taxon>Tunicata</taxon>
        <taxon>Appendicularia</taxon>
        <taxon>Copelata</taxon>
        <taxon>Oikopleuridae</taxon>
        <taxon>Oikopleura</taxon>
    </lineage>
</organism>
<dbReference type="EMBL" id="OU015567">
    <property type="protein sequence ID" value="CAG5111364.1"/>
    <property type="molecule type" value="Genomic_DNA"/>
</dbReference>